<protein>
    <recommendedName>
        <fullName evidence="5">SPOR domain-containing protein</fullName>
    </recommendedName>
</protein>
<name>A0ABX6EDU5_9HYPH</name>
<feature type="transmembrane region" description="Helical" evidence="2">
    <location>
        <begin position="6"/>
        <end position="24"/>
    </location>
</feature>
<dbReference type="EMBL" id="CP044328">
    <property type="protein sequence ID" value="QGM92649.1"/>
    <property type="molecule type" value="Genomic_DNA"/>
</dbReference>
<keyword evidence="2" id="KW-0812">Transmembrane</keyword>
<gene>
    <name evidence="3" type="ORF">F7D13_00605</name>
</gene>
<keyword evidence="4" id="KW-1185">Reference proteome</keyword>
<evidence type="ECO:0008006" key="5">
    <source>
        <dbReference type="Google" id="ProtNLM"/>
    </source>
</evidence>
<organism evidence="3 4">
    <name type="scientific">Methylocystis rosea</name>
    <dbReference type="NCBI Taxonomy" id="173366"/>
    <lineage>
        <taxon>Bacteria</taxon>
        <taxon>Pseudomonadati</taxon>
        <taxon>Pseudomonadota</taxon>
        <taxon>Alphaproteobacteria</taxon>
        <taxon>Hyphomicrobiales</taxon>
        <taxon>Methylocystaceae</taxon>
        <taxon>Methylocystis</taxon>
    </lineage>
</organism>
<dbReference type="Proteomes" id="UP000424673">
    <property type="component" value="Chromosome"/>
</dbReference>
<feature type="region of interest" description="Disordered" evidence="1">
    <location>
        <begin position="82"/>
        <end position="112"/>
    </location>
</feature>
<keyword evidence="2" id="KW-1133">Transmembrane helix</keyword>
<evidence type="ECO:0000256" key="1">
    <source>
        <dbReference type="SAM" id="MobiDB-lite"/>
    </source>
</evidence>
<feature type="compositionally biased region" description="Pro residues" evidence="1">
    <location>
        <begin position="91"/>
        <end position="105"/>
    </location>
</feature>
<keyword evidence="2" id="KW-0472">Membrane</keyword>
<dbReference type="RefSeq" id="WP_154450628.1">
    <property type="nucleotide sequence ID" value="NZ_CP044328.1"/>
</dbReference>
<feature type="transmembrane region" description="Helical" evidence="2">
    <location>
        <begin position="45"/>
        <end position="64"/>
    </location>
</feature>
<evidence type="ECO:0000313" key="3">
    <source>
        <dbReference type="EMBL" id="QGM92649.1"/>
    </source>
</evidence>
<evidence type="ECO:0000256" key="2">
    <source>
        <dbReference type="SAM" id="Phobius"/>
    </source>
</evidence>
<accession>A0ABX6EDU5</accession>
<sequence>MSISDLQIMFWFGLALILTGLVLLPFNFSGGGMSRIKLPAIEMELNGPALFVMFLGAGLMWFSISKRETDLPPAPAAIAPPPSAVATVSPTPAPTPAPAPAPPSPESSAAPTGEKGFGVVLIASSAPSTANQQAIKAKGLAPPDADIILYRRKSAWAVVIHYADSLTAEEDLLKYRADRNWASAYLVNLGTWCPLAKPTTVPLPSGEQPIAGFDCRLK</sequence>
<reference evidence="3 4" key="2">
    <citation type="journal article" date="2021" name="AMB Express">
        <title>Isolation and characterisation of Methylocystis spp. for poly-3-hydroxybutyrate production using waste methane feedstocks.</title>
        <authorList>
            <person name="Rumah B.L."/>
            <person name="Stead C.E."/>
            <person name="Claxton Stevens B.H."/>
            <person name="Minton N.P."/>
            <person name="Grosse-Honebrink A."/>
            <person name="Zhang Y."/>
        </authorList>
    </citation>
    <scope>NUCLEOTIDE SEQUENCE [LARGE SCALE GENOMIC DNA]</scope>
    <source>
        <strain evidence="3 4">BRCS1</strain>
    </source>
</reference>
<reference evidence="4" key="1">
    <citation type="submission" date="2019-09" db="EMBL/GenBank/DDBJ databases">
        <title>Isolation and complete genome sequencing of Methylocystis species.</title>
        <authorList>
            <person name="Rumah B.L."/>
            <person name="Stead C.E."/>
            <person name="Stevens B.C."/>
            <person name="Minton N.P."/>
            <person name="Grosse-Honebrink A."/>
            <person name="Zhang Y."/>
        </authorList>
    </citation>
    <scope>NUCLEOTIDE SEQUENCE [LARGE SCALE GENOMIC DNA]</scope>
    <source>
        <strain evidence="4">BRCS1</strain>
    </source>
</reference>
<evidence type="ECO:0000313" key="4">
    <source>
        <dbReference type="Proteomes" id="UP000424673"/>
    </source>
</evidence>
<proteinExistence type="predicted"/>